<comment type="caution">
    <text evidence="1">The sequence shown here is derived from an EMBL/GenBank/DDBJ whole genome shotgun (WGS) entry which is preliminary data.</text>
</comment>
<protein>
    <submittedName>
        <fullName evidence="1">Uncharacterized protein</fullName>
    </submittedName>
</protein>
<keyword evidence="2" id="KW-1185">Reference proteome</keyword>
<organism evidence="1 2">
    <name type="scientific">Trametes sanguinea</name>
    <dbReference type="NCBI Taxonomy" id="158606"/>
    <lineage>
        <taxon>Eukaryota</taxon>
        <taxon>Fungi</taxon>
        <taxon>Dikarya</taxon>
        <taxon>Basidiomycota</taxon>
        <taxon>Agaricomycotina</taxon>
        <taxon>Agaricomycetes</taxon>
        <taxon>Polyporales</taxon>
        <taxon>Polyporaceae</taxon>
        <taxon>Trametes</taxon>
    </lineage>
</organism>
<dbReference type="Proteomes" id="UP001144978">
    <property type="component" value="Unassembled WGS sequence"/>
</dbReference>
<name>A0ACC1PTM4_9APHY</name>
<dbReference type="EMBL" id="JANSHE010001532">
    <property type="protein sequence ID" value="KAJ3002232.1"/>
    <property type="molecule type" value="Genomic_DNA"/>
</dbReference>
<sequence>MSGRLCSSSCCQQPTTCASSSPALVKTRNITNLRAEVPDIMDIAESDNVAILELAGLSLSDAIDEELKSLVRQGPSEDPSLQVPATYPPEPNEPEYSGEHYVLGWELSRERKNSSWR</sequence>
<evidence type="ECO:0000313" key="1">
    <source>
        <dbReference type="EMBL" id="KAJ3002232.1"/>
    </source>
</evidence>
<evidence type="ECO:0000313" key="2">
    <source>
        <dbReference type="Proteomes" id="UP001144978"/>
    </source>
</evidence>
<proteinExistence type="predicted"/>
<reference evidence="1" key="1">
    <citation type="submission" date="2022-08" db="EMBL/GenBank/DDBJ databases">
        <title>Genome Sequence of Pycnoporus sanguineus.</title>
        <authorList>
            <person name="Buettner E."/>
        </authorList>
    </citation>
    <scope>NUCLEOTIDE SEQUENCE</scope>
    <source>
        <strain evidence="1">CG-C14</strain>
    </source>
</reference>
<accession>A0ACC1PTM4</accession>
<gene>
    <name evidence="1" type="ORF">NUW54_g5959</name>
</gene>